<feature type="signal peptide" evidence="1">
    <location>
        <begin position="1"/>
        <end position="20"/>
    </location>
</feature>
<sequence length="122" mass="14212">MDTFLFCLDCWMPLFVKARAWSPVFCMAGRRNPRIKFAAVLMANLSWRQRISFKDILAHPEGRSLANIRYSDRTCIAVSSRARHRRHTAVADQLRRARSDRSMYFTLAREICTASLLCRPCK</sequence>
<name>A0AAV4CDA7_9GAST</name>
<accession>A0AAV4CDA7</accession>
<dbReference type="EMBL" id="BLXT01006120">
    <property type="protein sequence ID" value="GFO29109.1"/>
    <property type="molecule type" value="Genomic_DNA"/>
</dbReference>
<keyword evidence="1" id="KW-0732">Signal</keyword>
<proteinExistence type="predicted"/>
<gene>
    <name evidence="2" type="ORF">PoB_005561400</name>
</gene>
<keyword evidence="3" id="KW-1185">Reference proteome</keyword>
<evidence type="ECO:0000313" key="2">
    <source>
        <dbReference type="EMBL" id="GFO29109.1"/>
    </source>
</evidence>
<reference evidence="2 3" key="1">
    <citation type="journal article" date="2021" name="Elife">
        <title>Chloroplast acquisition without the gene transfer in kleptoplastic sea slugs, Plakobranchus ocellatus.</title>
        <authorList>
            <person name="Maeda T."/>
            <person name="Takahashi S."/>
            <person name="Yoshida T."/>
            <person name="Shimamura S."/>
            <person name="Takaki Y."/>
            <person name="Nagai Y."/>
            <person name="Toyoda A."/>
            <person name="Suzuki Y."/>
            <person name="Arimoto A."/>
            <person name="Ishii H."/>
            <person name="Satoh N."/>
            <person name="Nishiyama T."/>
            <person name="Hasebe M."/>
            <person name="Maruyama T."/>
            <person name="Minagawa J."/>
            <person name="Obokata J."/>
            <person name="Shigenobu S."/>
        </authorList>
    </citation>
    <scope>NUCLEOTIDE SEQUENCE [LARGE SCALE GENOMIC DNA]</scope>
</reference>
<comment type="caution">
    <text evidence="2">The sequence shown here is derived from an EMBL/GenBank/DDBJ whole genome shotgun (WGS) entry which is preliminary data.</text>
</comment>
<evidence type="ECO:0000313" key="3">
    <source>
        <dbReference type="Proteomes" id="UP000735302"/>
    </source>
</evidence>
<protein>
    <recommendedName>
        <fullName evidence="4">Secreted protein</fullName>
    </recommendedName>
</protein>
<organism evidence="2 3">
    <name type="scientific">Plakobranchus ocellatus</name>
    <dbReference type="NCBI Taxonomy" id="259542"/>
    <lineage>
        <taxon>Eukaryota</taxon>
        <taxon>Metazoa</taxon>
        <taxon>Spiralia</taxon>
        <taxon>Lophotrochozoa</taxon>
        <taxon>Mollusca</taxon>
        <taxon>Gastropoda</taxon>
        <taxon>Heterobranchia</taxon>
        <taxon>Euthyneura</taxon>
        <taxon>Panpulmonata</taxon>
        <taxon>Sacoglossa</taxon>
        <taxon>Placobranchoidea</taxon>
        <taxon>Plakobranchidae</taxon>
        <taxon>Plakobranchus</taxon>
    </lineage>
</organism>
<dbReference type="Proteomes" id="UP000735302">
    <property type="component" value="Unassembled WGS sequence"/>
</dbReference>
<feature type="chain" id="PRO_5043977350" description="Secreted protein" evidence="1">
    <location>
        <begin position="21"/>
        <end position="122"/>
    </location>
</feature>
<evidence type="ECO:0000256" key="1">
    <source>
        <dbReference type="SAM" id="SignalP"/>
    </source>
</evidence>
<evidence type="ECO:0008006" key="4">
    <source>
        <dbReference type="Google" id="ProtNLM"/>
    </source>
</evidence>
<dbReference type="AlphaFoldDB" id="A0AAV4CDA7"/>